<dbReference type="RefSeq" id="WP_197005336.1">
    <property type="nucleotide sequence ID" value="NZ_BONS01000025.1"/>
</dbReference>
<feature type="domain" description="Methyltransferase type 11" evidence="1">
    <location>
        <begin position="101"/>
        <end position="191"/>
    </location>
</feature>
<dbReference type="InterPro" id="IPR029063">
    <property type="entry name" value="SAM-dependent_MTases_sf"/>
</dbReference>
<proteinExistence type="predicted"/>
<evidence type="ECO:0000313" key="3">
    <source>
        <dbReference type="Proteomes" id="UP000622552"/>
    </source>
</evidence>
<keyword evidence="2" id="KW-0489">Methyltransferase</keyword>
<dbReference type="AlphaFoldDB" id="A0A8J7GIC5"/>
<comment type="caution">
    <text evidence="2">The sequence shown here is derived from an EMBL/GenBank/DDBJ whole genome shotgun (WGS) entry which is preliminary data.</text>
</comment>
<organism evidence="2 3">
    <name type="scientific">Longispora fulva</name>
    <dbReference type="NCBI Taxonomy" id="619741"/>
    <lineage>
        <taxon>Bacteria</taxon>
        <taxon>Bacillati</taxon>
        <taxon>Actinomycetota</taxon>
        <taxon>Actinomycetes</taxon>
        <taxon>Micromonosporales</taxon>
        <taxon>Micromonosporaceae</taxon>
        <taxon>Longispora</taxon>
    </lineage>
</organism>
<dbReference type="CDD" id="cd02440">
    <property type="entry name" value="AdoMet_MTases"/>
    <property type="match status" value="1"/>
</dbReference>
<reference evidence="2" key="1">
    <citation type="submission" date="2020-11" db="EMBL/GenBank/DDBJ databases">
        <title>Sequencing the genomes of 1000 actinobacteria strains.</title>
        <authorList>
            <person name="Klenk H.-P."/>
        </authorList>
    </citation>
    <scope>NUCLEOTIDE SEQUENCE</scope>
    <source>
        <strain evidence="2">DSM 45356</strain>
    </source>
</reference>
<sequence>MSSIHQHPLAYLLGLEGVALLRAFAGEHDRDFTAARIAEIRDLLDRADEFGAGTDIPVMPTEHGYDNWAVTYDGEPNGAFPIQDEVLLPVLDELEPGVTIDAACGTGRISRELARRGHRVLGFDISPGMLARAHDNVPEAEFAEASFTALPVDDASADHVVCTLALSHLQDLGLFFAEAARVLKPGGHLIISTMPGHFIGSTLYPLFEHDTDGNVGYMRNWRHSTGEYLRAALQHGFLVRACEEPARPVTVEPDDVAEPLDLTQPPDVWALHPWIPEAANAARAGMTALVLWHFQLAE</sequence>
<dbReference type="SUPFAM" id="SSF53335">
    <property type="entry name" value="S-adenosyl-L-methionine-dependent methyltransferases"/>
    <property type="match status" value="1"/>
</dbReference>
<dbReference type="GO" id="GO:0008757">
    <property type="term" value="F:S-adenosylmethionine-dependent methyltransferase activity"/>
    <property type="evidence" value="ECO:0007669"/>
    <property type="project" value="InterPro"/>
</dbReference>
<name>A0A8J7GIC5_9ACTN</name>
<dbReference type="PANTHER" id="PTHR43591">
    <property type="entry name" value="METHYLTRANSFERASE"/>
    <property type="match status" value="1"/>
</dbReference>
<accession>A0A8J7GIC5</accession>
<dbReference type="EMBL" id="JADOUF010000001">
    <property type="protein sequence ID" value="MBG6138596.1"/>
    <property type="molecule type" value="Genomic_DNA"/>
</dbReference>
<dbReference type="Pfam" id="PF08241">
    <property type="entry name" value="Methyltransf_11"/>
    <property type="match status" value="1"/>
</dbReference>
<dbReference type="Gene3D" id="3.40.50.150">
    <property type="entry name" value="Vaccinia Virus protein VP39"/>
    <property type="match status" value="1"/>
</dbReference>
<dbReference type="Proteomes" id="UP000622552">
    <property type="component" value="Unassembled WGS sequence"/>
</dbReference>
<keyword evidence="3" id="KW-1185">Reference proteome</keyword>
<dbReference type="GO" id="GO:0032259">
    <property type="term" value="P:methylation"/>
    <property type="evidence" value="ECO:0007669"/>
    <property type="project" value="UniProtKB-KW"/>
</dbReference>
<evidence type="ECO:0000259" key="1">
    <source>
        <dbReference type="Pfam" id="PF08241"/>
    </source>
</evidence>
<keyword evidence="2" id="KW-0808">Transferase</keyword>
<gene>
    <name evidence="2" type="ORF">IW245_004790</name>
</gene>
<dbReference type="InterPro" id="IPR013216">
    <property type="entry name" value="Methyltransf_11"/>
</dbReference>
<protein>
    <submittedName>
        <fullName evidence="2">SAM-dependent methyltransferase</fullName>
    </submittedName>
</protein>
<evidence type="ECO:0000313" key="2">
    <source>
        <dbReference type="EMBL" id="MBG6138596.1"/>
    </source>
</evidence>